<dbReference type="InterPro" id="IPR006879">
    <property type="entry name" value="YdjC-like"/>
</dbReference>
<evidence type="ECO:0000256" key="1">
    <source>
        <dbReference type="ARBA" id="ARBA00001946"/>
    </source>
</evidence>
<evidence type="ECO:0000256" key="4">
    <source>
        <dbReference type="ARBA" id="ARBA00022842"/>
    </source>
</evidence>
<gene>
    <name evidence="6" type="ORF">GCM10007964_35260</name>
</gene>
<evidence type="ECO:0000256" key="2">
    <source>
        <dbReference type="ARBA" id="ARBA00022723"/>
    </source>
</evidence>
<keyword evidence="7" id="KW-1185">Reference proteome</keyword>
<proteinExistence type="predicted"/>
<keyword evidence="4" id="KW-0460">Magnesium</keyword>
<dbReference type="GO" id="GO:0016787">
    <property type="term" value="F:hydrolase activity"/>
    <property type="evidence" value="ECO:0007669"/>
    <property type="project" value="UniProtKB-KW"/>
</dbReference>
<comment type="cofactor">
    <cofactor evidence="1">
        <name>Mg(2+)</name>
        <dbReference type="ChEBI" id="CHEBI:18420"/>
    </cofactor>
</comment>
<accession>A0A917R4A3</accession>
<protein>
    <recommendedName>
        <fullName evidence="8">ChbG/HpnK family deacetylase</fullName>
    </recommendedName>
</protein>
<dbReference type="CDD" id="cd10802">
    <property type="entry name" value="YdjC_TTHB029_like"/>
    <property type="match status" value="1"/>
</dbReference>
<dbReference type="GO" id="GO:0005975">
    <property type="term" value="P:carbohydrate metabolic process"/>
    <property type="evidence" value="ECO:0007669"/>
    <property type="project" value="InterPro"/>
</dbReference>
<evidence type="ECO:0000256" key="3">
    <source>
        <dbReference type="ARBA" id="ARBA00022801"/>
    </source>
</evidence>
<comment type="caution">
    <text evidence="6">The sequence shown here is derived from an EMBL/GenBank/DDBJ whole genome shotgun (WGS) entry which is preliminary data.</text>
</comment>
<keyword evidence="5" id="KW-0119">Carbohydrate metabolism</keyword>
<dbReference type="AlphaFoldDB" id="A0A917R4A3"/>
<sequence>MTEAINAAVIASIENGIARSCSLMVPCPAAPQAMEWLRRRPEISFGVHLTLVCEAPRHLWGPMAAKEKVPSLLDPAGELFAPTPEGRAELLARARLEEVEREFRAQIDAVDAAGLAPTHLDFHCLADGGRDDVLDLTVALAAEYGLAVRVWLGPARRKMRESGLPVVDNDFLDSFALDIDGKNDRYARLLRDLRPGLTEWAVHPSTGGAEAAAVDGGWQVRRTDYEFLTSPQAGELLRQEGVQVIDYRSLQRAWRR</sequence>
<keyword evidence="3" id="KW-0378">Hydrolase</keyword>
<reference evidence="6" key="1">
    <citation type="journal article" date="2014" name="Int. J. Syst. Evol. Microbiol.">
        <title>Complete genome sequence of Corynebacterium casei LMG S-19264T (=DSM 44701T), isolated from a smear-ripened cheese.</title>
        <authorList>
            <consortium name="US DOE Joint Genome Institute (JGI-PGF)"/>
            <person name="Walter F."/>
            <person name="Albersmeier A."/>
            <person name="Kalinowski J."/>
            <person name="Ruckert C."/>
        </authorList>
    </citation>
    <scope>NUCLEOTIDE SEQUENCE</scope>
    <source>
        <strain evidence="6">JCM 13064</strain>
    </source>
</reference>
<dbReference type="EMBL" id="BMNT01000018">
    <property type="protein sequence ID" value="GGK89517.1"/>
    <property type="molecule type" value="Genomic_DNA"/>
</dbReference>
<evidence type="ECO:0000313" key="6">
    <source>
        <dbReference type="EMBL" id="GGK89517.1"/>
    </source>
</evidence>
<dbReference type="Pfam" id="PF04794">
    <property type="entry name" value="YdjC"/>
    <property type="match status" value="1"/>
</dbReference>
<organism evidence="6 7">
    <name type="scientific">Sphaerisporangium melleum</name>
    <dbReference type="NCBI Taxonomy" id="321316"/>
    <lineage>
        <taxon>Bacteria</taxon>
        <taxon>Bacillati</taxon>
        <taxon>Actinomycetota</taxon>
        <taxon>Actinomycetes</taxon>
        <taxon>Streptosporangiales</taxon>
        <taxon>Streptosporangiaceae</taxon>
        <taxon>Sphaerisporangium</taxon>
    </lineage>
</organism>
<dbReference type="PANTHER" id="PTHR31609">
    <property type="entry name" value="YDJC DEACETYLASE FAMILY MEMBER"/>
    <property type="match status" value="1"/>
</dbReference>
<dbReference type="SUPFAM" id="SSF88713">
    <property type="entry name" value="Glycoside hydrolase/deacetylase"/>
    <property type="match status" value="1"/>
</dbReference>
<evidence type="ECO:0000256" key="5">
    <source>
        <dbReference type="ARBA" id="ARBA00023277"/>
    </source>
</evidence>
<dbReference type="GO" id="GO:0046872">
    <property type="term" value="F:metal ion binding"/>
    <property type="evidence" value="ECO:0007669"/>
    <property type="project" value="UniProtKB-KW"/>
</dbReference>
<name>A0A917R4A3_9ACTN</name>
<reference evidence="6" key="2">
    <citation type="submission" date="2020-09" db="EMBL/GenBank/DDBJ databases">
        <authorList>
            <person name="Sun Q."/>
            <person name="Ohkuma M."/>
        </authorList>
    </citation>
    <scope>NUCLEOTIDE SEQUENCE</scope>
    <source>
        <strain evidence="6">JCM 13064</strain>
    </source>
</reference>
<dbReference type="GO" id="GO:0019213">
    <property type="term" value="F:deacetylase activity"/>
    <property type="evidence" value="ECO:0007669"/>
    <property type="project" value="TreeGrafter"/>
</dbReference>
<evidence type="ECO:0008006" key="8">
    <source>
        <dbReference type="Google" id="ProtNLM"/>
    </source>
</evidence>
<dbReference type="InterPro" id="IPR011330">
    <property type="entry name" value="Glyco_hydro/deAcase_b/a-brl"/>
</dbReference>
<keyword evidence="2" id="KW-0479">Metal-binding</keyword>
<dbReference type="Proteomes" id="UP000645217">
    <property type="component" value="Unassembled WGS sequence"/>
</dbReference>
<dbReference type="PANTHER" id="PTHR31609:SF1">
    <property type="entry name" value="CARBOHYDRATE DEACETYLASE"/>
    <property type="match status" value="1"/>
</dbReference>
<evidence type="ECO:0000313" key="7">
    <source>
        <dbReference type="Proteomes" id="UP000645217"/>
    </source>
</evidence>
<dbReference type="Gene3D" id="3.20.20.370">
    <property type="entry name" value="Glycoside hydrolase/deacetylase"/>
    <property type="match status" value="1"/>
</dbReference>